<accession>A0A3L8DZC4</accession>
<sequence>MDLDNIAQQVIKRLKVEKPKHPIFSASREQFSRWKYNNIYENQWNNSEGRQIIDILFNILLHKPTFDAVVHSLKSDLFRQYLFMIKFEYKDRIVPLIVIFQSVARRLGIYCDLISDRVVPGLGVTYPNEWLLRWNPKCNVTNSNDEECLYICLDDGGAILNKDNWSTIYNSALECLISFDRYPRINLLTLMISLSSHYKKTMYLKRDNYLNYHNRNCNDSNQEIVETDRRWMQRFLYLVDECLSISRTLYMTGNKDVFKFVDELEKCDLREECIKYTPKPKKRKAEMKFAVGIIVTCICTDKTHSEVKCHKMPHVIIGWSVDDDLIRR</sequence>
<reference evidence="1" key="2">
    <citation type="submission" date="2018-07" db="EMBL/GenBank/DDBJ databases">
        <authorList>
            <person name="Mckenzie S.K."/>
            <person name="Kronauer D.J.C."/>
        </authorList>
    </citation>
    <scope>NUCLEOTIDE SEQUENCE</scope>
    <source>
        <strain evidence="1">Clonal line C1</strain>
    </source>
</reference>
<evidence type="ECO:0008006" key="2">
    <source>
        <dbReference type="Google" id="ProtNLM"/>
    </source>
</evidence>
<protein>
    <recommendedName>
        <fullName evidence="2">Protein SirB1 N-terminal domain-containing protein</fullName>
    </recommendedName>
</protein>
<reference evidence="1" key="1">
    <citation type="journal article" date="2018" name="Genome Res.">
        <title>The genomic architecture and molecular evolution of ant odorant receptors.</title>
        <authorList>
            <person name="McKenzie S.K."/>
            <person name="Kronauer D.J.C."/>
        </authorList>
    </citation>
    <scope>NUCLEOTIDE SEQUENCE [LARGE SCALE GENOMIC DNA]</scope>
    <source>
        <strain evidence="1">Clonal line C1</strain>
    </source>
</reference>
<comment type="caution">
    <text evidence="1">The sequence shown here is derived from an EMBL/GenBank/DDBJ whole genome shotgun (WGS) entry which is preliminary data.</text>
</comment>
<dbReference type="Proteomes" id="UP000279307">
    <property type="component" value="Chromosome 2"/>
</dbReference>
<evidence type="ECO:0000313" key="1">
    <source>
        <dbReference type="EMBL" id="RLU25652.1"/>
    </source>
</evidence>
<name>A0A3L8DZC4_OOCBI</name>
<dbReference type="AlphaFoldDB" id="A0A3L8DZC4"/>
<gene>
    <name evidence="1" type="ORF">DMN91_001809</name>
</gene>
<dbReference type="OrthoDB" id="28868at2759"/>
<proteinExistence type="predicted"/>
<organism evidence="1">
    <name type="scientific">Ooceraea biroi</name>
    <name type="common">Clonal raider ant</name>
    <name type="synonym">Cerapachys biroi</name>
    <dbReference type="NCBI Taxonomy" id="2015173"/>
    <lineage>
        <taxon>Eukaryota</taxon>
        <taxon>Metazoa</taxon>
        <taxon>Ecdysozoa</taxon>
        <taxon>Arthropoda</taxon>
        <taxon>Hexapoda</taxon>
        <taxon>Insecta</taxon>
        <taxon>Pterygota</taxon>
        <taxon>Neoptera</taxon>
        <taxon>Endopterygota</taxon>
        <taxon>Hymenoptera</taxon>
        <taxon>Apocrita</taxon>
        <taxon>Aculeata</taxon>
        <taxon>Formicoidea</taxon>
        <taxon>Formicidae</taxon>
        <taxon>Dorylinae</taxon>
        <taxon>Ooceraea</taxon>
    </lineage>
</organism>
<dbReference type="EMBL" id="QOIP01000002">
    <property type="protein sequence ID" value="RLU25652.1"/>
    <property type="molecule type" value="Genomic_DNA"/>
</dbReference>